<dbReference type="AlphaFoldDB" id="A0A0F7ZWY7"/>
<dbReference type="InterPro" id="IPR031348">
    <property type="entry name" value="PigL_N"/>
</dbReference>
<feature type="domain" description="Azaphilone pigments biosynthesis cluster protein L N-terminal" evidence="1">
    <location>
        <begin position="1"/>
        <end position="208"/>
    </location>
</feature>
<evidence type="ECO:0000259" key="1">
    <source>
        <dbReference type="Pfam" id="PF17111"/>
    </source>
</evidence>
<gene>
    <name evidence="2" type="ORF">HIM_10810</name>
</gene>
<accession>A0A0F7ZWY7</accession>
<organism evidence="2 3">
    <name type="scientific">Hirsutella minnesotensis 3608</name>
    <dbReference type="NCBI Taxonomy" id="1043627"/>
    <lineage>
        <taxon>Eukaryota</taxon>
        <taxon>Fungi</taxon>
        <taxon>Dikarya</taxon>
        <taxon>Ascomycota</taxon>
        <taxon>Pezizomycotina</taxon>
        <taxon>Sordariomycetes</taxon>
        <taxon>Hypocreomycetidae</taxon>
        <taxon>Hypocreales</taxon>
        <taxon>Ophiocordycipitaceae</taxon>
        <taxon>Hirsutella</taxon>
    </lineage>
</organism>
<protein>
    <recommendedName>
        <fullName evidence="1">Azaphilone pigments biosynthesis cluster protein L N-terminal domain-containing protein</fullName>
    </recommendedName>
</protein>
<dbReference type="EMBL" id="KQ030678">
    <property type="protein sequence ID" value="KJZ69792.1"/>
    <property type="molecule type" value="Genomic_DNA"/>
</dbReference>
<evidence type="ECO:0000313" key="2">
    <source>
        <dbReference type="EMBL" id="KJZ69792.1"/>
    </source>
</evidence>
<reference evidence="2 3" key="1">
    <citation type="journal article" date="2014" name="Genome Biol. Evol.">
        <title>Comparative genomics and transcriptomics analyses reveal divergent lifestyle features of nematode endoparasitic fungus Hirsutella minnesotensis.</title>
        <authorList>
            <person name="Lai Y."/>
            <person name="Liu K."/>
            <person name="Zhang X."/>
            <person name="Zhang X."/>
            <person name="Li K."/>
            <person name="Wang N."/>
            <person name="Shu C."/>
            <person name="Wu Y."/>
            <person name="Wang C."/>
            <person name="Bushley K.E."/>
            <person name="Xiang M."/>
            <person name="Liu X."/>
        </authorList>
    </citation>
    <scope>NUCLEOTIDE SEQUENCE [LARGE SCALE GENOMIC DNA]</scope>
    <source>
        <strain evidence="2 3">3608</strain>
    </source>
</reference>
<evidence type="ECO:0000313" key="3">
    <source>
        <dbReference type="Proteomes" id="UP000054481"/>
    </source>
</evidence>
<proteinExistence type="predicted"/>
<sequence>MDPLSVGTGILAIVTATVTAANALHKTVQGIKAHRRRFRQLSDGLIALEVVLKGLQIYAGKNECMFESLRLPISQCYRDCLELRRVIERCTKHSEGSKTSIRDWTRSQQLEGDVIHLTDALEGYKGTISIALADATLRSATVTLQTLNEYKAEIRKTREDLEDHLYQVKAKLDHLSPGATGLEITTWSDVDRFQAEKATTEKCIEICEEVLAHITQMRFRPMLEKGNGAKDARPTESSHARSLTQSALRVCKTELHETVGLLQTHRDETNGRIEAEPEDRLSRKSRQEMCEDYEKLRREVASTEQCLIVCSGAAERAATQRVHTAEDFKAGDDGKQLFISTVGDLFDVKRIHCGDRAMQFVGSISNESLSHFLGNKG</sequence>
<name>A0A0F7ZWY7_9HYPO</name>
<dbReference type="OrthoDB" id="5068804at2759"/>
<keyword evidence="3" id="KW-1185">Reference proteome</keyword>
<dbReference type="Proteomes" id="UP000054481">
    <property type="component" value="Unassembled WGS sequence"/>
</dbReference>
<dbReference type="Pfam" id="PF17111">
    <property type="entry name" value="PigL_N"/>
    <property type="match status" value="1"/>
</dbReference>